<evidence type="ECO:0000259" key="4">
    <source>
        <dbReference type="Pfam" id="PF19037"/>
    </source>
</evidence>
<feature type="domain" description="FUZ/MON1/HPS1 third Longin" evidence="5">
    <location>
        <begin position="665"/>
        <end position="766"/>
    </location>
</feature>
<evidence type="ECO:0000259" key="5">
    <source>
        <dbReference type="Pfam" id="PF19038"/>
    </source>
</evidence>
<keyword evidence="7" id="KW-1185">Reference proteome</keyword>
<dbReference type="AlphaFoldDB" id="A0A1Y1IMA5"/>
<dbReference type="Pfam" id="PF19036">
    <property type="entry name" value="Fuz_longin_1"/>
    <property type="match status" value="1"/>
</dbReference>
<dbReference type="PRINTS" id="PR01546">
    <property type="entry name" value="YEAST73DUF"/>
</dbReference>
<sequence>MAPPPLPNESKRENGGSSGPNTVHPTAAAAQAAAGAASSAAMAGVMLALKALKTTAESNGGVEQRPRRRQGELQNRGKNAVGEPEGGPAAGVKRHRKKRNGAGQGVRLDVPMGGLEGPMVSLQGGPPGRFQSSSKALAGLPKGGSLEKPKRGGGAQGSDSGASRREGLGLGSIDRGEGGAQRFDTQRPERTDEESGQAGSPAERAAAPSSAILQAPPVAAKASSPEIHKELGDANVQSQRGGQDADGVQIEDPPGVGEGYLGSSGSAVEGLSERSTSDSSLAEARGGCWTPGKKHTDEDDSSESWRKRKRHFFILSNAGKPIYSRYGDEHKLAGFSATLQAIMSYVENSKDTIHSIRAGAHKIVFMARGPIYLVAISATGEPESSLLRKLDLLYGQLISILTDSIERTFRRNQKFDVHSLLGGTEPVFASLMHVFSWDYAVLLRAFTCLPLPYAARQAAGVALQEIASPGLVFGLLLAPAGKIISLVAPRRTPPHPDDVLLLCNFVGASESFRTSESFVPLCLYRYNPSAFLYAYVGYLEPEVCLVLLTSQQDGFFHLKECRAHIEQSLRITGVFREVAAAVTRGGLRVEEVPSASAAAQRRLAAGTETGEGIGSLPSSRSSITASNHTLRQKQTASGDASTSGRWGPGRSRDEGLSAGLGGPAGIWHFLYRHTAVDQYLASEYSPPLETRAAQKRVFQTYQRLLASMQGDGAKSGPHRMQYRRDSEFVMLAWSTSDFDFYAVFDPLADKDAAIAVCNRVCTSIRQIEGDLFQTGPVPLAW</sequence>
<feature type="compositionally biased region" description="Polar residues" evidence="2">
    <location>
        <begin position="616"/>
        <end position="644"/>
    </location>
</feature>
<dbReference type="GO" id="GO:0006623">
    <property type="term" value="P:protein targeting to vacuole"/>
    <property type="evidence" value="ECO:0007669"/>
    <property type="project" value="UniProtKB-UniRule"/>
</dbReference>
<evidence type="ECO:0000313" key="6">
    <source>
        <dbReference type="EMBL" id="GAQ89926.1"/>
    </source>
</evidence>
<protein>
    <recommendedName>
        <fullName evidence="1">Vacuolar fusion protein MON1 homolog</fullName>
    </recommendedName>
</protein>
<evidence type="ECO:0000256" key="1">
    <source>
        <dbReference type="RuleBase" id="RU367048"/>
    </source>
</evidence>
<feature type="region of interest" description="Disordered" evidence="2">
    <location>
        <begin position="1"/>
        <end position="27"/>
    </location>
</feature>
<gene>
    <name evidence="6" type="ORF">KFL_005780040</name>
</gene>
<dbReference type="OrthoDB" id="272411at2759"/>
<evidence type="ECO:0000256" key="2">
    <source>
        <dbReference type="SAM" id="MobiDB-lite"/>
    </source>
</evidence>
<dbReference type="InterPro" id="IPR043971">
    <property type="entry name" value="FUZ/MON1/HPS1_longin_2"/>
</dbReference>
<dbReference type="GO" id="GO:0016192">
    <property type="term" value="P:vesicle-mediated transport"/>
    <property type="evidence" value="ECO:0007669"/>
    <property type="project" value="InterPro"/>
</dbReference>
<dbReference type="Proteomes" id="UP000054558">
    <property type="component" value="Unassembled WGS sequence"/>
</dbReference>
<feature type="domain" description="FUZ/MON1/HPS1 first Longin" evidence="3">
    <location>
        <begin position="310"/>
        <end position="431"/>
    </location>
</feature>
<dbReference type="STRING" id="105231.A0A1Y1IMA5"/>
<comment type="function">
    <text evidence="1">Plays an important role in membrane trafficking through the secretory apparatus.</text>
</comment>
<dbReference type="PANTHER" id="PTHR13027">
    <property type="entry name" value="SAND PROTEIN-RELATED"/>
    <property type="match status" value="1"/>
</dbReference>
<organism evidence="6 7">
    <name type="scientific">Klebsormidium nitens</name>
    <name type="common">Green alga</name>
    <name type="synonym">Ulothrix nitens</name>
    <dbReference type="NCBI Taxonomy" id="105231"/>
    <lineage>
        <taxon>Eukaryota</taxon>
        <taxon>Viridiplantae</taxon>
        <taxon>Streptophyta</taxon>
        <taxon>Klebsormidiophyceae</taxon>
        <taxon>Klebsormidiales</taxon>
        <taxon>Klebsormidiaceae</taxon>
        <taxon>Klebsormidium</taxon>
    </lineage>
</organism>
<dbReference type="EMBL" id="DF237527">
    <property type="protein sequence ID" value="GAQ89926.1"/>
    <property type="molecule type" value="Genomic_DNA"/>
</dbReference>
<dbReference type="OMA" id="TKTCAIT"/>
<dbReference type="Pfam" id="PF19038">
    <property type="entry name" value="Fuz_longin_3"/>
    <property type="match status" value="1"/>
</dbReference>
<name>A0A1Y1IMA5_KLENI</name>
<dbReference type="InterPro" id="IPR043972">
    <property type="entry name" value="FUZ/MON1/HPS1_longin_1"/>
</dbReference>
<dbReference type="InterPro" id="IPR043970">
    <property type="entry name" value="FUZ/MON1/HPS1_longin_3"/>
</dbReference>
<feature type="region of interest" description="Disordered" evidence="2">
    <location>
        <begin position="600"/>
        <end position="657"/>
    </location>
</feature>
<reference evidence="6 7" key="1">
    <citation type="journal article" date="2014" name="Nat. Commun.">
        <title>Klebsormidium flaccidum genome reveals primary factors for plant terrestrial adaptation.</title>
        <authorList>
            <person name="Hori K."/>
            <person name="Maruyama F."/>
            <person name="Fujisawa T."/>
            <person name="Togashi T."/>
            <person name="Yamamoto N."/>
            <person name="Seo M."/>
            <person name="Sato S."/>
            <person name="Yamada T."/>
            <person name="Mori H."/>
            <person name="Tajima N."/>
            <person name="Moriyama T."/>
            <person name="Ikeuchi M."/>
            <person name="Watanabe M."/>
            <person name="Wada H."/>
            <person name="Kobayashi K."/>
            <person name="Saito M."/>
            <person name="Masuda T."/>
            <person name="Sasaki-Sekimoto Y."/>
            <person name="Mashiguchi K."/>
            <person name="Awai K."/>
            <person name="Shimojima M."/>
            <person name="Masuda S."/>
            <person name="Iwai M."/>
            <person name="Nobusawa T."/>
            <person name="Narise T."/>
            <person name="Kondo S."/>
            <person name="Saito H."/>
            <person name="Sato R."/>
            <person name="Murakawa M."/>
            <person name="Ihara Y."/>
            <person name="Oshima-Yamada Y."/>
            <person name="Ohtaka K."/>
            <person name="Satoh M."/>
            <person name="Sonobe K."/>
            <person name="Ishii M."/>
            <person name="Ohtani R."/>
            <person name="Kanamori-Sato M."/>
            <person name="Honoki R."/>
            <person name="Miyazaki D."/>
            <person name="Mochizuki H."/>
            <person name="Umetsu J."/>
            <person name="Higashi K."/>
            <person name="Shibata D."/>
            <person name="Kamiya Y."/>
            <person name="Sato N."/>
            <person name="Nakamura Y."/>
            <person name="Tabata S."/>
            <person name="Ida S."/>
            <person name="Kurokawa K."/>
            <person name="Ohta H."/>
        </authorList>
    </citation>
    <scope>NUCLEOTIDE SEQUENCE [LARGE SCALE GENOMIC DNA]</scope>
    <source>
        <strain evidence="6 7">NIES-2285</strain>
    </source>
</reference>
<feature type="compositionally biased region" description="Low complexity" evidence="2">
    <location>
        <begin position="198"/>
        <end position="211"/>
    </location>
</feature>
<dbReference type="PANTHER" id="PTHR13027:SF7">
    <property type="entry name" value="VACUOLAR FUSION PROTEIN MON1 HOMOLOG"/>
    <property type="match status" value="1"/>
</dbReference>
<proteinExistence type="inferred from homology"/>
<dbReference type="Pfam" id="PF19037">
    <property type="entry name" value="Fuz_longin_2"/>
    <property type="match status" value="1"/>
</dbReference>
<dbReference type="InterPro" id="IPR004353">
    <property type="entry name" value="Mon1"/>
</dbReference>
<feature type="domain" description="FUZ/MON1/HPS1 second Longin" evidence="4">
    <location>
        <begin position="470"/>
        <end position="564"/>
    </location>
</feature>
<evidence type="ECO:0000313" key="7">
    <source>
        <dbReference type="Proteomes" id="UP000054558"/>
    </source>
</evidence>
<comment type="similarity">
    <text evidence="1">Belongs to the MON1/SAND family.</text>
</comment>
<evidence type="ECO:0000259" key="3">
    <source>
        <dbReference type="Pfam" id="PF19036"/>
    </source>
</evidence>
<feature type="region of interest" description="Disordered" evidence="2">
    <location>
        <begin position="55"/>
        <end position="303"/>
    </location>
</feature>
<accession>A0A1Y1IMA5</accession>